<keyword evidence="3 8" id="KW-0547">Nucleotide-binding</keyword>
<dbReference type="GO" id="GO:0005524">
    <property type="term" value="F:ATP binding"/>
    <property type="evidence" value="ECO:0007669"/>
    <property type="project" value="UniProtKB-UniRule"/>
</dbReference>
<gene>
    <name evidence="8" type="primary">trpS</name>
</gene>
<feature type="short sequence motif" description="'KMSKS' region" evidence="8">
    <location>
        <begin position="221"/>
        <end position="225"/>
    </location>
</feature>
<feature type="binding site" evidence="8">
    <location>
        <begin position="174"/>
        <end position="176"/>
    </location>
    <ligand>
        <name>ATP</name>
        <dbReference type="ChEBI" id="CHEBI:30616"/>
    </ligand>
</feature>
<comment type="subunit">
    <text evidence="8">Homodimer.</text>
</comment>
<dbReference type="CDD" id="cd00806">
    <property type="entry name" value="TrpRS_core"/>
    <property type="match status" value="1"/>
</dbReference>
<dbReference type="PANTHER" id="PTHR43766">
    <property type="entry name" value="TRYPTOPHAN--TRNA LIGASE, MITOCHONDRIAL"/>
    <property type="match status" value="1"/>
</dbReference>
<name>A0A806KHN6_9BACT</name>
<organism evidence="10">
    <name type="scientific">uncultured bacterium contig00063</name>
    <dbReference type="NCBI Taxonomy" id="1181546"/>
    <lineage>
        <taxon>Bacteria</taxon>
        <taxon>environmental samples</taxon>
    </lineage>
</organism>
<comment type="catalytic activity">
    <reaction evidence="7 8">
        <text>tRNA(Trp) + L-tryptophan + ATP = L-tryptophyl-tRNA(Trp) + AMP + diphosphate + H(+)</text>
        <dbReference type="Rhea" id="RHEA:24080"/>
        <dbReference type="Rhea" id="RHEA-COMP:9671"/>
        <dbReference type="Rhea" id="RHEA-COMP:9705"/>
        <dbReference type="ChEBI" id="CHEBI:15378"/>
        <dbReference type="ChEBI" id="CHEBI:30616"/>
        <dbReference type="ChEBI" id="CHEBI:33019"/>
        <dbReference type="ChEBI" id="CHEBI:57912"/>
        <dbReference type="ChEBI" id="CHEBI:78442"/>
        <dbReference type="ChEBI" id="CHEBI:78535"/>
        <dbReference type="ChEBI" id="CHEBI:456215"/>
        <dbReference type="EC" id="6.1.1.2"/>
    </reaction>
</comment>
<dbReference type="InterPro" id="IPR002306">
    <property type="entry name" value="Trp-tRNA-ligase"/>
</dbReference>
<dbReference type="AlphaFoldDB" id="A0A806KHN6"/>
<evidence type="ECO:0000256" key="3">
    <source>
        <dbReference type="ARBA" id="ARBA00022741"/>
    </source>
</evidence>
<dbReference type="EC" id="6.1.1.2" evidence="8"/>
<comment type="subcellular location">
    <subcellularLocation>
        <location evidence="8">Cytoplasm</location>
    </subcellularLocation>
</comment>
<dbReference type="GO" id="GO:0005829">
    <property type="term" value="C:cytosol"/>
    <property type="evidence" value="ECO:0007669"/>
    <property type="project" value="TreeGrafter"/>
</dbReference>
<dbReference type="PROSITE" id="PS00178">
    <property type="entry name" value="AA_TRNA_LIGASE_I"/>
    <property type="match status" value="1"/>
</dbReference>
<evidence type="ECO:0000256" key="8">
    <source>
        <dbReference type="HAMAP-Rule" id="MF_00140"/>
    </source>
</evidence>
<dbReference type="InterPro" id="IPR001412">
    <property type="entry name" value="aa-tRNA-synth_I_CS"/>
</dbReference>
<dbReference type="GO" id="GO:0004830">
    <property type="term" value="F:tryptophan-tRNA ligase activity"/>
    <property type="evidence" value="ECO:0007669"/>
    <property type="project" value="UniProtKB-UniRule"/>
</dbReference>
<feature type="short sequence motif" description="'HIGH' region" evidence="8">
    <location>
        <begin position="32"/>
        <end position="40"/>
    </location>
</feature>
<dbReference type="PRINTS" id="PR01039">
    <property type="entry name" value="TRNASYNTHTRP"/>
</dbReference>
<dbReference type="PANTHER" id="PTHR43766:SF1">
    <property type="entry name" value="TRYPTOPHAN--TRNA LIGASE, MITOCHONDRIAL"/>
    <property type="match status" value="1"/>
</dbReference>
<dbReference type="GO" id="GO:0006436">
    <property type="term" value="P:tryptophanyl-tRNA aminoacylation"/>
    <property type="evidence" value="ECO:0007669"/>
    <property type="project" value="UniProtKB-UniRule"/>
</dbReference>
<evidence type="ECO:0000256" key="6">
    <source>
        <dbReference type="ARBA" id="ARBA00023146"/>
    </source>
</evidence>
<comment type="similarity">
    <text evidence="1 8 9">Belongs to the class-I aminoacyl-tRNA synthetase family.</text>
</comment>
<dbReference type="HAMAP" id="MF_00140_B">
    <property type="entry name" value="Trp_tRNA_synth_B"/>
    <property type="match status" value="1"/>
</dbReference>
<keyword evidence="5 8" id="KW-0648">Protein biosynthesis</keyword>
<accession>A0A806KHN6</accession>
<protein>
    <recommendedName>
        <fullName evidence="8">Tryptophan--tRNA ligase</fullName>
        <ecNumber evidence="8">6.1.1.2</ecNumber>
    </recommendedName>
    <alternativeName>
        <fullName evidence="8">Tryptophanyl-tRNA synthetase</fullName>
        <shortName evidence="8">TrpRS</shortName>
    </alternativeName>
</protein>
<dbReference type="InterPro" id="IPR024109">
    <property type="entry name" value="Trp-tRNA-ligase_bac-type"/>
</dbReference>
<evidence type="ECO:0000256" key="2">
    <source>
        <dbReference type="ARBA" id="ARBA00022598"/>
    </source>
</evidence>
<dbReference type="InterPro" id="IPR002305">
    <property type="entry name" value="aa-tRNA-synth_Ic"/>
</dbReference>
<evidence type="ECO:0000256" key="1">
    <source>
        <dbReference type="ARBA" id="ARBA00005594"/>
    </source>
</evidence>
<feature type="binding site" evidence="8">
    <location>
        <position position="214"/>
    </location>
    <ligand>
        <name>ATP</name>
        <dbReference type="ChEBI" id="CHEBI:30616"/>
    </ligand>
</feature>
<feature type="binding site" evidence="8">
    <location>
        <begin position="31"/>
        <end position="33"/>
    </location>
    <ligand>
        <name>ATP</name>
        <dbReference type="ChEBI" id="CHEBI:30616"/>
    </ligand>
</feature>
<evidence type="ECO:0000256" key="9">
    <source>
        <dbReference type="RuleBase" id="RU363036"/>
    </source>
</evidence>
<dbReference type="NCBIfam" id="NF009207">
    <property type="entry name" value="PRK12556.1"/>
    <property type="match status" value="1"/>
</dbReference>
<dbReference type="Pfam" id="PF00579">
    <property type="entry name" value="tRNA-synt_1b"/>
    <property type="match status" value="1"/>
</dbReference>
<evidence type="ECO:0000256" key="5">
    <source>
        <dbReference type="ARBA" id="ARBA00022917"/>
    </source>
</evidence>
<dbReference type="InterPro" id="IPR014729">
    <property type="entry name" value="Rossmann-like_a/b/a_fold"/>
</dbReference>
<dbReference type="FunFam" id="1.10.240.10:FF:000005">
    <property type="entry name" value="Tryptophan--tRNA ligase"/>
    <property type="match status" value="1"/>
</dbReference>
<dbReference type="InterPro" id="IPR050203">
    <property type="entry name" value="Trp-tRNA_synthetase"/>
</dbReference>
<sequence length="352" mass="38872">MSRRSSSSLYKIKANRYIDCTMKEVSLTGIKPTGDLHIGNYFGAIKPALELAKTYDARYFIADYHALNIMKDPRELNSTIRQVAAGWLAAGLDPEKVIFYRQSSIPEVFELTTMLMAFTPKGLMNRAHAYKAAVQENNEKDDDPDAGVNMGLFTYPVLMAADIILFDSDVVPVGRDQVQHIEMAQDIAQAVNANYGEPVLKIPRAGVQDNVAVVPGLDGRKMSKSYGNTIPLFAAEKILQKTIMRVVTNSQSVEEPKDPESSQIFLLYKLFASAEEQAALAARYRAGGMGWGEAKEELFRAANRELAPMRERYDAIMADIPALDRILAEGAEKARPIAAATVTRFRKAAGID</sequence>
<evidence type="ECO:0000256" key="7">
    <source>
        <dbReference type="ARBA" id="ARBA00049929"/>
    </source>
</evidence>
<dbReference type="NCBIfam" id="TIGR00233">
    <property type="entry name" value="trpS"/>
    <property type="match status" value="1"/>
</dbReference>
<evidence type="ECO:0000256" key="4">
    <source>
        <dbReference type="ARBA" id="ARBA00022840"/>
    </source>
</evidence>
<evidence type="ECO:0000313" key="10">
    <source>
        <dbReference type="EMBL" id="AGS52320.1"/>
    </source>
</evidence>
<dbReference type="Gene3D" id="1.10.240.10">
    <property type="entry name" value="Tyrosyl-Transfer RNA Synthetase"/>
    <property type="match status" value="1"/>
</dbReference>
<keyword evidence="6 8" id="KW-0030">Aminoacyl-tRNA synthetase</keyword>
<feature type="binding site" evidence="8">
    <location>
        <begin position="39"/>
        <end position="40"/>
    </location>
    <ligand>
        <name>ATP</name>
        <dbReference type="ChEBI" id="CHEBI:30616"/>
    </ligand>
</feature>
<dbReference type="SUPFAM" id="SSF52374">
    <property type="entry name" value="Nucleotidylyl transferase"/>
    <property type="match status" value="1"/>
</dbReference>
<feature type="binding site" evidence="8">
    <location>
        <begin position="221"/>
        <end position="225"/>
    </location>
    <ligand>
        <name>ATP</name>
        <dbReference type="ChEBI" id="CHEBI:30616"/>
    </ligand>
</feature>
<keyword evidence="4 8" id="KW-0067">ATP-binding</keyword>
<keyword evidence="8" id="KW-0963">Cytoplasm</keyword>
<reference evidence="10" key="1">
    <citation type="submission" date="2012-03" db="EMBL/GenBank/DDBJ databases">
        <title>Functional metagenomics reveals considerable lignocellulase gene clusters in the gut microbiome of a wood-feeding higher termite.</title>
        <authorList>
            <person name="Liu N."/>
        </authorList>
    </citation>
    <scope>NUCLEOTIDE SEQUENCE</scope>
</reference>
<dbReference type="EMBL" id="JQ844189">
    <property type="protein sequence ID" value="AGS52320.1"/>
    <property type="molecule type" value="Genomic_DNA"/>
</dbReference>
<dbReference type="Gene3D" id="3.40.50.620">
    <property type="entry name" value="HUPs"/>
    <property type="match status" value="1"/>
</dbReference>
<comment type="function">
    <text evidence="8">Catalyzes the attachment of tryptophan to tRNA(Trp).</text>
</comment>
<feature type="binding site" evidence="8">
    <location>
        <position position="162"/>
    </location>
    <ligand>
        <name>L-tryptophan</name>
        <dbReference type="ChEBI" id="CHEBI:57912"/>
    </ligand>
</feature>
<proteinExistence type="inferred from homology"/>
<keyword evidence="2 8" id="KW-0436">Ligase</keyword>